<protein>
    <submittedName>
        <fullName evidence="2">Uncharacterized protein</fullName>
    </submittedName>
</protein>
<evidence type="ECO:0000313" key="3">
    <source>
        <dbReference type="Proteomes" id="UP001066276"/>
    </source>
</evidence>
<feature type="region of interest" description="Disordered" evidence="1">
    <location>
        <begin position="94"/>
        <end position="115"/>
    </location>
</feature>
<name>A0AAV7MNW5_PLEWA</name>
<accession>A0AAV7MNW5</accession>
<proteinExistence type="predicted"/>
<dbReference type="EMBL" id="JANPWB010000013">
    <property type="protein sequence ID" value="KAJ1104864.1"/>
    <property type="molecule type" value="Genomic_DNA"/>
</dbReference>
<keyword evidence="3" id="KW-1185">Reference proteome</keyword>
<dbReference type="Proteomes" id="UP001066276">
    <property type="component" value="Chromosome 9"/>
</dbReference>
<dbReference type="AlphaFoldDB" id="A0AAV7MNW5"/>
<sequence>MNTGQEFSVLIISGYLFEKRQSKKRNLVAPSIKGTQARSAPPCPRLLGVTLESTADRRQRPLAAAGLYSQGVTPAQKERATLHGSSLSWELGAERVTALPPTGGKSQQRPKQRGPVTSVYIRLTSHAAAPWSTNLAVCATNTNGAARLQCTYQDTCHFTTSGTAATRQSPS</sequence>
<evidence type="ECO:0000256" key="1">
    <source>
        <dbReference type="SAM" id="MobiDB-lite"/>
    </source>
</evidence>
<gene>
    <name evidence="2" type="ORF">NDU88_002272</name>
</gene>
<comment type="caution">
    <text evidence="2">The sequence shown here is derived from an EMBL/GenBank/DDBJ whole genome shotgun (WGS) entry which is preliminary data.</text>
</comment>
<evidence type="ECO:0000313" key="2">
    <source>
        <dbReference type="EMBL" id="KAJ1104864.1"/>
    </source>
</evidence>
<reference evidence="2" key="1">
    <citation type="journal article" date="2022" name="bioRxiv">
        <title>Sequencing and chromosome-scale assembly of the giantPleurodeles waltlgenome.</title>
        <authorList>
            <person name="Brown T."/>
            <person name="Elewa A."/>
            <person name="Iarovenko S."/>
            <person name="Subramanian E."/>
            <person name="Araus A.J."/>
            <person name="Petzold A."/>
            <person name="Susuki M."/>
            <person name="Suzuki K.-i.T."/>
            <person name="Hayashi T."/>
            <person name="Toyoda A."/>
            <person name="Oliveira C."/>
            <person name="Osipova E."/>
            <person name="Leigh N.D."/>
            <person name="Simon A."/>
            <person name="Yun M.H."/>
        </authorList>
    </citation>
    <scope>NUCLEOTIDE SEQUENCE</scope>
    <source>
        <strain evidence="2">20211129_DDA</strain>
        <tissue evidence="2">Liver</tissue>
    </source>
</reference>
<organism evidence="2 3">
    <name type="scientific">Pleurodeles waltl</name>
    <name type="common">Iberian ribbed newt</name>
    <dbReference type="NCBI Taxonomy" id="8319"/>
    <lineage>
        <taxon>Eukaryota</taxon>
        <taxon>Metazoa</taxon>
        <taxon>Chordata</taxon>
        <taxon>Craniata</taxon>
        <taxon>Vertebrata</taxon>
        <taxon>Euteleostomi</taxon>
        <taxon>Amphibia</taxon>
        <taxon>Batrachia</taxon>
        <taxon>Caudata</taxon>
        <taxon>Salamandroidea</taxon>
        <taxon>Salamandridae</taxon>
        <taxon>Pleurodelinae</taxon>
        <taxon>Pleurodeles</taxon>
    </lineage>
</organism>